<dbReference type="PROSITE" id="PS00329">
    <property type="entry name" value="HSP70_2"/>
    <property type="match status" value="1"/>
</dbReference>
<protein>
    <recommendedName>
        <fullName evidence="7">Cell shape-determining protein MreB</fullName>
    </recommendedName>
</protein>
<feature type="binding site" evidence="7">
    <location>
        <begin position="316"/>
        <end position="319"/>
    </location>
    <ligand>
        <name>ATP</name>
        <dbReference type="ChEBI" id="CHEBI:30616"/>
    </ligand>
</feature>
<dbReference type="STRING" id="1317117.ATO7_02550"/>
<comment type="subunit">
    <text evidence="7">Forms polymers.</text>
</comment>
<dbReference type="InterPro" id="IPR018181">
    <property type="entry name" value="Heat_shock_70_CS"/>
</dbReference>
<evidence type="ECO:0000256" key="3">
    <source>
        <dbReference type="ARBA" id="ARBA00022741"/>
    </source>
</evidence>
<comment type="function">
    <text evidence="7">Forms membrane-associated dynamic filaments that are essential for cell shape determination. Acts by regulating cell wall synthesis and cell elongation, and thus cell shape. A feedback loop between cell geometry and MreB localization may maintain elongated cell shape by targeting cell wall growth to regions of negative cell wall curvature.</text>
</comment>
<organism evidence="9 10">
    <name type="scientific">Oceanococcus atlanticus</name>
    <dbReference type="NCBI Taxonomy" id="1317117"/>
    <lineage>
        <taxon>Bacteria</taxon>
        <taxon>Pseudomonadati</taxon>
        <taxon>Pseudomonadota</taxon>
        <taxon>Gammaproteobacteria</taxon>
        <taxon>Chromatiales</taxon>
        <taxon>Oceanococcaceae</taxon>
        <taxon>Oceanococcus</taxon>
    </lineage>
</organism>
<keyword evidence="4 7" id="KW-0067">ATP-binding</keyword>
<comment type="caution">
    <text evidence="9">The sequence shown here is derived from an EMBL/GenBank/DDBJ whole genome shotgun (WGS) entry which is preliminary data.</text>
</comment>
<evidence type="ECO:0000256" key="2">
    <source>
        <dbReference type="ARBA" id="ARBA00022490"/>
    </source>
</evidence>
<evidence type="ECO:0000256" key="4">
    <source>
        <dbReference type="ARBA" id="ARBA00022840"/>
    </source>
</evidence>
<evidence type="ECO:0000313" key="9">
    <source>
        <dbReference type="EMBL" id="ORE88719.1"/>
    </source>
</evidence>
<dbReference type="RefSeq" id="WP_083559343.1">
    <property type="nucleotide sequence ID" value="NZ_AQQV01000001.1"/>
</dbReference>
<comment type="similarity">
    <text evidence="1">Belongs to the heat shock protein 70 family.</text>
</comment>
<dbReference type="NCBIfam" id="NF010539">
    <property type="entry name" value="PRK13927.1"/>
    <property type="match status" value="1"/>
</dbReference>
<dbReference type="PANTHER" id="PTHR42749">
    <property type="entry name" value="CELL SHAPE-DETERMINING PROTEIN MREB"/>
    <property type="match status" value="1"/>
</dbReference>
<dbReference type="InterPro" id="IPR004753">
    <property type="entry name" value="MreB"/>
</dbReference>
<evidence type="ECO:0000256" key="1">
    <source>
        <dbReference type="ARBA" id="ARBA00007381"/>
    </source>
</evidence>
<feature type="binding site" evidence="7">
    <location>
        <begin position="189"/>
        <end position="191"/>
    </location>
    <ligand>
        <name>ATP</name>
        <dbReference type="ChEBI" id="CHEBI:30616"/>
    </ligand>
</feature>
<dbReference type="InterPro" id="IPR056546">
    <property type="entry name" value="MreB_MamK-like"/>
</dbReference>
<keyword evidence="5 7" id="KW-0133">Cell shape</keyword>
<feature type="compositionally biased region" description="Polar residues" evidence="8">
    <location>
        <begin position="1"/>
        <end position="13"/>
    </location>
</feature>
<evidence type="ECO:0000256" key="7">
    <source>
        <dbReference type="HAMAP-Rule" id="MF_02207"/>
    </source>
</evidence>
<dbReference type="OrthoDB" id="9768127at2"/>
<evidence type="ECO:0000313" key="10">
    <source>
        <dbReference type="Proteomes" id="UP000192342"/>
    </source>
</evidence>
<comment type="similarity">
    <text evidence="6 7">Belongs to the FtsA/MreB family.</text>
</comment>
<dbReference type="GO" id="GO:0005524">
    <property type="term" value="F:ATP binding"/>
    <property type="evidence" value="ECO:0007669"/>
    <property type="project" value="UniProtKB-KW"/>
</dbReference>
<dbReference type="Pfam" id="PF06723">
    <property type="entry name" value="MreB_Mbl"/>
    <property type="match status" value="1"/>
</dbReference>
<dbReference type="NCBIfam" id="TIGR00904">
    <property type="entry name" value="mreB"/>
    <property type="match status" value="1"/>
</dbReference>
<dbReference type="InterPro" id="IPR043129">
    <property type="entry name" value="ATPase_NBD"/>
</dbReference>
<keyword evidence="3 7" id="KW-0547">Nucleotide-binding</keyword>
<feature type="binding site" evidence="7">
    <location>
        <begin position="41"/>
        <end position="43"/>
    </location>
    <ligand>
        <name>ATP</name>
        <dbReference type="ChEBI" id="CHEBI:30616"/>
    </ligand>
</feature>
<dbReference type="PANTHER" id="PTHR42749:SF1">
    <property type="entry name" value="CELL SHAPE-DETERMINING PROTEIN MREB"/>
    <property type="match status" value="1"/>
</dbReference>
<dbReference type="GO" id="GO:0005737">
    <property type="term" value="C:cytoplasm"/>
    <property type="evidence" value="ECO:0007669"/>
    <property type="project" value="UniProtKB-SubCell"/>
</dbReference>
<keyword evidence="2 7" id="KW-0963">Cytoplasm</keyword>
<evidence type="ECO:0000256" key="8">
    <source>
        <dbReference type="SAM" id="MobiDB-lite"/>
    </source>
</evidence>
<gene>
    <name evidence="7" type="primary">mreB</name>
    <name evidence="9" type="ORF">ATO7_02550</name>
</gene>
<proteinExistence type="inferred from homology"/>
<keyword evidence="10" id="KW-1185">Reference proteome</keyword>
<comment type="subcellular location">
    <subcellularLocation>
        <location evidence="7">Cytoplasm</location>
    </subcellularLocation>
    <text evidence="7">Membrane-associated.</text>
</comment>
<dbReference type="Proteomes" id="UP000192342">
    <property type="component" value="Unassembled WGS sequence"/>
</dbReference>
<evidence type="ECO:0000256" key="5">
    <source>
        <dbReference type="ARBA" id="ARBA00022960"/>
    </source>
</evidence>
<sequence length="362" mass="38721">MVTPLATSPTSPAIPSARREGGWRSWLDSPFQVDIGIDLGTANTLVYLRGHGIVMDEPSVVAVTRGSHTVLNDGAAVGLEAKKMLGKTSYSVDVIRPLREGVIANFPITEAMLRYFISRVKARRMFSQTRVVIAIPFGITHAEMKAVYNSTMRAGADKVHLIEETLAAGLGSGLRIDDPTANLVVDIGGGTTGISVISVADIAFGATVRCAGDHMTDAVSDFIRERYKLQIGQQTAEQLKIELGSALPQNEHAAMQIRGQGENGRPATIEVSADDVREALRAPLHKILRGIDWVLENTPPELSADLVDRGILVTGGGALLPRIDDLISDHTGLNVTVADDPLTCVARGAGAYLDTINWQRSS</sequence>
<dbReference type="PRINTS" id="PR01652">
    <property type="entry name" value="SHAPEPROTEIN"/>
</dbReference>
<dbReference type="GO" id="GO:0000902">
    <property type="term" value="P:cell morphogenesis"/>
    <property type="evidence" value="ECO:0007669"/>
    <property type="project" value="InterPro"/>
</dbReference>
<feature type="region of interest" description="Disordered" evidence="8">
    <location>
        <begin position="1"/>
        <end position="20"/>
    </location>
</feature>
<feature type="binding site" evidence="7">
    <location>
        <begin position="237"/>
        <end position="240"/>
    </location>
    <ligand>
        <name>ATP</name>
        <dbReference type="ChEBI" id="CHEBI:30616"/>
    </ligand>
</feature>
<dbReference type="HAMAP" id="MF_02207">
    <property type="entry name" value="MreB"/>
    <property type="match status" value="1"/>
</dbReference>
<evidence type="ECO:0000256" key="6">
    <source>
        <dbReference type="ARBA" id="ARBA00023458"/>
    </source>
</evidence>
<accession>A0A1Y1SHP1</accession>
<dbReference type="CDD" id="cd10225">
    <property type="entry name" value="ASKHA_NBD_MreB-like"/>
    <property type="match status" value="1"/>
</dbReference>
<dbReference type="SUPFAM" id="SSF53067">
    <property type="entry name" value="Actin-like ATPase domain"/>
    <property type="match status" value="2"/>
</dbReference>
<dbReference type="GO" id="GO:0008360">
    <property type="term" value="P:regulation of cell shape"/>
    <property type="evidence" value="ECO:0007669"/>
    <property type="project" value="UniProtKB-UniRule"/>
</dbReference>
<dbReference type="AlphaFoldDB" id="A0A1Y1SHP1"/>
<name>A0A1Y1SHP1_9GAMM</name>
<dbReference type="EMBL" id="AQQV01000001">
    <property type="protein sequence ID" value="ORE88719.1"/>
    <property type="molecule type" value="Genomic_DNA"/>
</dbReference>
<reference evidence="9 10" key="1">
    <citation type="submission" date="2013-04" db="EMBL/GenBank/DDBJ databases">
        <title>Oceanococcus atlanticus 22II-S10r2 Genome Sequencing.</title>
        <authorList>
            <person name="Lai Q."/>
            <person name="Li G."/>
            <person name="Shao Z."/>
        </authorList>
    </citation>
    <scope>NUCLEOTIDE SEQUENCE [LARGE SCALE GENOMIC DNA]</scope>
    <source>
        <strain evidence="9 10">22II-S10r2</strain>
    </source>
</reference>
<dbReference type="Gene3D" id="3.30.420.40">
    <property type="match status" value="3"/>
</dbReference>